<dbReference type="EMBL" id="MEZJ01000016">
    <property type="protein sequence ID" value="OGD54297.1"/>
    <property type="molecule type" value="Genomic_DNA"/>
</dbReference>
<sequence>MRETKAQSELGMEMMEFNEVTNSAEASETGELTVSKEVDYYLPYPGILPDHPLYWLKMIRDRVLLMLAREPAAKMDRLLLYADKRLRAAQELVNGNKIQLGITTLTKAEKYLEEVNSQYQKVKADNKDTAEMKDKLQKAVLKHQQVMQQLLEKVPDQGKAIIEESLLKIKSFSF</sequence>
<evidence type="ECO:0000313" key="4">
    <source>
        <dbReference type="Proteomes" id="UP000178758"/>
    </source>
</evidence>
<organism evidence="3 4">
    <name type="scientific">Candidatus Beckwithbacteria bacterium RBG_13_35_6</name>
    <dbReference type="NCBI Taxonomy" id="1797456"/>
    <lineage>
        <taxon>Bacteria</taxon>
        <taxon>Candidatus Beckwithiibacteriota</taxon>
    </lineage>
</organism>
<dbReference type="Proteomes" id="UP000178758">
    <property type="component" value="Unassembled WGS sequence"/>
</dbReference>
<gene>
    <name evidence="3" type="ORF">A3J78_01735</name>
</gene>
<dbReference type="Pfam" id="PF18915">
    <property type="entry name" value="DUF5667"/>
    <property type="match status" value="1"/>
</dbReference>
<evidence type="ECO:0000256" key="1">
    <source>
        <dbReference type="SAM" id="Coils"/>
    </source>
</evidence>
<keyword evidence="1" id="KW-0175">Coiled coil</keyword>
<comment type="caution">
    <text evidence="3">The sequence shown here is derived from an EMBL/GenBank/DDBJ whole genome shotgun (WGS) entry which is preliminary data.</text>
</comment>
<evidence type="ECO:0000259" key="2">
    <source>
        <dbReference type="Pfam" id="PF18915"/>
    </source>
</evidence>
<protein>
    <recommendedName>
        <fullName evidence="2">DUF5667 domain-containing protein</fullName>
    </recommendedName>
</protein>
<dbReference type="AlphaFoldDB" id="A0A1F5DGM6"/>
<reference evidence="3 4" key="1">
    <citation type="journal article" date="2016" name="Nat. Commun.">
        <title>Thousands of microbial genomes shed light on interconnected biogeochemical processes in an aquifer system.</title>
        <authorList>
            <person name="Anantharaman K."/>
            <person name="Brown C.T."/>
            <person name="Hug L.A."/>
            <person name="Sharon I."/>
            <person name="Castelle C.J."/>
            <person name="Probst A.J."/>
            <person name="Thomas B.C."/>
            <person name="Singh A."/>
            <person name="Wilkins M.J."/>
            <person name="Karaoz U."/>
            <person name="Brodie E.L."/>
            <person name="Williams K.H."/>
            <person name="Hubbard S.S."/>
            <person name="Banfield J.F."/>
        </authorList>
    </citation>
    <scope>NUCLEOTIDE SEQUENCE [LARGE SCALE GENOMIC DNA]</scope>
</reference>
<feature type="coiled-coil region" evidence="1">
    <location>
        <begin position="105"/>
        <end position="153"/>
    </location>
</feature>
<evidence type="ECO:0000313" key="3">
    <source>
        <dbReference type="EMBL" id="OGD54297.1"/>
    </source>
</evidence>
<dbReference type="InterPro" id="IPR043725">
    <property type="entry name" value="DUF5667"/>
</dbReference>
<accession>A0A1F5DGM6</accession>
<proteinExistence type="predicted"/>
<name>A0A1F5DGM6_9BACT</name>
<feature type="domain" description="DUF5667" evidence="2">
    <location>
        <begin position="46"/>
        <end position="157"/>
    </location>
</feature>